<keyword evidence="2" id="KW-0732">Signal</keyword>
<protein>
    <recommendedName>
        <fullName evidence="4">Superoxide dismutase</fullName>
    </recommendedName>
</protein>
<dbReference type="InterPro" id="IPR011042">
    <property type="entry name" value="6-blade_b-propeller_TolB-like"/>
</dbReference>
<dbReference type="InterPro" id="IPR053224">
    <property type="entry name" value="Sensory_adhesion_molecule"/>
</dbReference>
<evidence type="ECO:0000256" key="1">
    <source>
        <dbReference type="SAM" id="MobiDB-lite"/>
    </source>
</evidence>
<evidence type="ECO:0008006" key="4">
    <source>
        <dbReference type="Google" id="ProtNLM"/>
    </source>
</evidence>
<dbReference type="EMBL" id="CADCVG010000116">
    <property type="protein sequence ID" value="CAA9463095.1"/>
    <property type="molecule type" value="Genomic_DNA"/>
</dbReference>
<evidence type="ECO:0000256" key="2">
    <source>
        <dbReference type="SAM" id="SignalP"/>
    </source>
</evidence>
<name>A0A6J4R3H5_9ACTN</name>
<accession>A0A6J4R3H5</accession>
<feature type="signal peptide" evidence="2">
    <location>
        <begin position="1"/>
        <end position="29"/>
    </location>
</feature>
<sequence length="342" mass="36118">MIHPGTKHNIGVKSVAALLLLALVLASCGGETDNEGSKNGGASEQDGTTREAASSAGQYVLPGAEIYPEGVAYQPETGNFFVGSTTDGAVFRGSVENGGETEVFLEPGSDGRETAVGMKVNQMGQLFIAGGDTGRISVYDTPSGNLIQALDTPSAEMTFINDVAVTPDGSAYFTDSMRPVLFKVSASGGAVGDVESWLDLEGTAIEYGEGFNLNGIAATENGRYLVTVQSNTGKLFRIDTQSKEVVEIDLGGETLENGDGILLDSQTLYVVRNQQALIVPVELSEDFASGEVGEGFTDLSLAYPTTIAKYDDRLLVVNSQFDRRRSGEDPELPFTISEIELP</sequence>
<dbReference type="SUPFAM" id="SSF63829">
    <property type="entry name" value="Calcium-dependent phosphotriesterase"/>
    <property type="match status" value="1"/>
</dbReference>
<dbReference type="PROSITE" id="PS51257">
    <property type="entry name" value="PROKAR_LIPOPROTEIN"/>
    <property type="match status" value="1"/>
</dbReference>
<feature type="region of interest" description="Disordered" evidence="1">
    <location>
        <begin position="31"/>
        <end position="54"/>
    </location>
</feature>
<dbReference type="PANTHER" id="PTHR31460">
    <property type="match status" value="1"/>
</dbReference>
<dbReference type="AlphaFoldDB" id="A0A6J4R3H5"/>
<organism evidence="3">
    <name type="scientific">uncultured Rubrobacteraceae bacterium</name>
    <dbReference type="NCBI Taxonomy" id="349277"/>
    <lineage>
        <taxon>Bacteria</taxon>
        <taxon>Bacillati</taxon>
        <taxon>Actinomycetota</taxon>
        <taxon>Rubrobacteria</taxon>
        <taxon>Rubrobacterales</taxon>
        <taxon>Rubrobacteraceae</taxon>
        <taxon>environmental samples</taxon>
    </lineage>
</organism>
<gene>
    <name evidence="3" type="ORF">AVDCRST_MAG14-2780</name>
</gene>
<dbReference type="Gene3D" id="2.120.10.30">
    <property type="entry name" value="TolB, C-terminal domain"/>
    <property type="match status" value="1"/>
</dbReference>
<reference evidence="3" key="1">
    <citation type="submission" date="2020-02" db="EMBL/GenBank/DDBJ databases">
        <authorList>
            <person name="Meier V. D."/>
        </authorList>
    </citation>
    <scope>NUCLEOTIDE SEQUENCE</scope>
    <source>
        <strain evidence="3">AVDCRST_MAG14</strain>
    </source>
</reference>
<proteinExistence type="predicted"/>
<evidence type="ECO:0000313" key="3">
    <source>
        <dbReference type="EMBL" id="CAA9463095.1"/>
    </source>
</evidence>
<dbReference type="PANTHER" id="PTHR31460:SF3">
    <property type="entry name" value="MESOCENTIN"/>
    <property type="match status" value="1"/>
</dbReference>
<feature type="chain" id="PRO_5026807791" description="Superoxide dismutase" evidence="2">
    <location>
        <begin position="30"/>
        <end position="342"/>
    </location>
</feature>
<feature type="compositionally biased region" description="Polar residues" evidence="1">
    <location>
        <begin position="40"/>
        <end position="54"/>
    </location>
</feature>